<dbReference type="InterPro" id="IPR051055">
    <property type="entry name" value="PIF1_helicase"/>
</dbReference>
<evidence type="ECO:0000256" key="1">
    <source>
        <dbReference type="RuleBase" id="RU363044"/>
    </source>
</evidence>
<evidence type="ECO:0000313" key="6">
    <source>
        <dbReference type="Proteomes" id="UP001258017"/>
    </source>
</evidence>
<proteinExistence type="inferred from homology"/>
<protein>
    <recommendedName>
        <fullName evidence="1">ATP-dependent DNA helicase</fullName>
        <ecNumber evidence="1">5.6.2.3</ecNumber>
    </recommendedName>
</protein>
<keyword evidence="1" id="KW-0233">DNA recombination</keyword>
<dbReference type="PANTHER" id="PTHR47642:SF5">
    <property type="entry name" value="ATP-DEPENDENT DNA HELICASE"/>
    <property type="match status" value="1"/>
</dbReference>
<comment type="catalytic activity">
    <reaction evidence="1">
        <text>ATP + H2O = ADP + phosphate + H(+)</text>
        <dbReference type="Rhea" id="RHEA:13065"/>
        <dbReference type="ChEBI" id="CHEBI:15377"/>
        <dbReference type="ChEBI" id="CHEBI:15378"/>
        <dbReference type="ChEBI" id="CHEBI:30616"/>
        <dbReference type="ChEBI" id="CHEBI:43474"/>
        <dbReference type="ChEBI" id="CHEBI:456216"/>
        <dbReference type="EC" id="5.6.2.3"/>
    </reaction>
</comment>
<feature type="compositionally biased region" description="Low complexity" evidence="2">
    <location>
        <begin position="114"/>
        <end position="141"/>
    </location>
</feature>
<accession>A0AAD9RW99</accession>
<dbReference type="InterPro" id="IPR027417">
    <property type="entry name" value="P-loop_NTPase"/>
</dbReference>
<evidence type="ECO:0000259" key="4">
    <source>
        <dbReference type="Pfam" id="PF20209"/>
    </source>
</evidence>
<evidence type="ECO:0000259" key="3">
    <source>
        <dbReference type="Pfam" id="PF05970"/>
    </source>
</evidence>
<dbReference type="EMBL" id="JAIFRP010000008">
    <property type="protein sequence ID" value="KAK2587077.1"/>
    <property type="molecule type" value="Genomic_DNA"/>
</dbReference>
<dbReference type="InterPro" id="IPR010285">
    <property type="entry name" value="DNA_helicase_pif1-like_DEAD"/>
</dbReference>
<feature type="compositionally biased region" description="Low complexity" evidence="2">
    <location>
        <begin position="191"/>
        <end position="217"/>
    </location>
</feature>
<dbReference type="EC" id="5.6.2.3" evidence="1"/>
<dbReference type="Pfam" id="PF05970">
    <property type="entry name" value="PIF1"/>
    <property type="match status" value="1"/>
</dbReference>
<name>A0AAD9RW99_9HYME</name>
<keyword evidence="1" id="KW-0547">Nucleotide-binding</keyword>
<reference evidence="5" key="2">
    <citation type="journal article" date="2023" name="Commun. Biol.">
        <title>Intrasexual cuticular hydrocarbon dimorphism in a wasp sheds light on hydrocarbon biosynthesis genes in Hymenoptera.</title>
        <authorList>
            <person name="Moris V.C."/>
            <person name="Podsiadlowski L."/>
            <person name="Martin S."/>
            <person name="Oeyen J.P."/>
            <person name="Donath A."/>
            <person name="Petersen M."/>
            <person name="Wilbrandt J."/>
            <person name="Misof B."/>
            <person name="Liedtke D."/>
            <person name="Thamm M."/>
            <person name="Scheiner R."/>
            <person name="Schmitt T."/>
            <person name="Niehuis O."/>
        </authorList>
    </citation>
    <scope>NUCLEOTIDE SEQUENCE</scope>
    <source>
        <strain evidence="5">GBR_01_08_01A</strain>
    </source>
</reference>
<comment type="similarity">
    <text evidence="1">Belongs to the helicase family.</text>
</comment>
<dbReference type="GO" id="GO:0000723">
    <property type="term" value="P:telomere maintenance"/>
    <property type="evidence" value="ECO:0007669"/>
    <property type="project" value="InterPro"/>
</dbReference>
<comment type="caution">
    <text evidence="5">The sequence shown here is derived from an EMBL/GenBank/DDBJ whole genome shotgun (WGS) entry which is preliminary data.</text>
</comment>
<evidence type="ECO:0000256" key="2">
    <source>
        <dbReference type="SAM" id="MobiDB-lite"/>
    </source>
</evidence>
<keyword evidence="6" id="KW-1185">Reference proteome</keyword>
<dbReference type="SUPFAM" id="SSF52540">
    <property type="entry name" value="P-loop containing nucleoside triphosphate hydrolases"/>
    <property type="match status" value="1"/>
</dbReference>
<dbReference type="Proteomes" id="UP001258017">
    <property type="component" value="Unassembled WGS sequence"/>
</dbReference>
<comment type="cofactor">
    <cofactor evidence="1">
        <name>Mg(2+)</name>
        <dbReference type="ChEBI" id="CHEBI:18420"/>
    </cofactor>
</comment>
<keyword evidence="1" id="KW-0067">ATP-binding</keyword>
<keyword evidence="1" id="KW-0378">Hydrolase</keyword>
<keyword evidence="1" id="KW-0234">DNA repair</keyword>
<feature type="compositionally biased region" description="Polar residues" evidence="2">
    <location>
        <begin position="40"/>
        <end position="79"/>
    </location>
</feature>
<feature type="region of interest" description="Disordered" evidence="2">
    <location>
        <begin position="29"/>
        <end position="254"/>
    </location>
</feature>
<gene>
    <name evidence="5" type="ORF">KPH14_011023</name>
</gene>
<dbReference type="AlphaFoldDB" id="A0AAD9RW99"/>
<dbReference type="GO" id="GO:0043139">
    <property type="term" value="F:5'-3' DNA helicase activity"/>
    <property type="evidence" value="ECO:0007669"/>
    <property type="project" value="UniProtKB-EC"/>
</dbReference>
<reference evidence="5" key="1">
    <citation type="submission" date="2021-08" db="EMBL/GenBank/DDBJ databases">
        <authorList>
            <person name="Misof B."/>
            <person name="Oliver O."/>
            <person name="Podsiadlowski L."/>
            <person name="Donath A."/>
            <person name="Peters R."/>
            <person name="Mayer C."/>
            <person name="Rust J."/>
            <person name="Gunkel S."/>
            <person name="Lesny P."/>
            <person name="Martin S."/>
            <person name="Oeyen J.P."/>
            <person name="Petersen M."/>
            <person name="Panagiotis P."/>
            <person name="Wilbrandt J."/>
            <person name="Tanja T."/>
        </authorList>
    </citation>
    <scope>NUCLEOTIDE SEQUENCE</scope>
    <source>
        <strain evidence="5">GBR_01_08_01A</strain>
        <tissue evidence="5">Thorax + abdomen</tissue>
    </source>
</reference>
<dbReference type="PANTHER" id="PTHR47642">
    <property type="entry name" value="ATP-DEPENDENT DNA HELICASE"/>
    <property type="match status" value="1"/>
</dbReference>
<dbReference type="InterPro" id="IPR046700">
    <property type="entry name" value="DUF6570"/>
</dbReference>
<dbReference type="Gene3D" id="3.40.50.300">
    <property type="entry name" value="P-loop containing nucleotide triphosphate hydrolases"/>
    <property type="match status" value="1"/>
</dbReference>
<dbReference type="GO" id="GO:0016787">
    <property type="term" value="F:hydrolase activity"/>
    <property type="evidence" value="ECO:0007669"/>
    <property type="project" value="UniProtKB-KW"/>
</dbReference>
<dbReference type="GO" id="GO:0005524">
    <property type="term" value="F:ATP binding"/>
    <property type="evidence" value="ECO:0007669"/>
    <property type="project" value="UniProtKB-KW"/>
</dbReference>
<feature type="compositionally biased region" description="Low complexity" evidence="2">
    <location>
        <begin position="151"/>
        <end position="184"/>
    </location>
</feature>
<dbReference type="Pfam" id="PF20209">
    <property type="entry name" value="DUF6570"/>
    <property type="match status" value="1"/>
</dbReference>
<dbReference type="GO" id="GO:0006281">
    <property type="term" value="P:DNA repair"/>
    <property type="evidence" value="ECO:0007669"/>
    <property type="project" value="UniProtKB-KW"/>
</dbReference>
<sequence length="887" mass="99335">MPAGGNGRFRGYPARMSERQQLALLLQMTSQEMVSGGNRPESTGPNNTNTSRSSTLQQQRGSKGRWTNKNGESSVQSSVGRKEDFRARPVHVNGYDLNAKEASDIAGASSPNETTSTTTTTTSTSNTSTTTTTTTTATDSSPRSPQIEADATPVTSTSTVSTATATATTTATTATTSTSTTTPTLDKEQQEQQQPPSSLYQQQHYNHHSQYQHQQQQRTTGSASTAAPHVAEDSGAPCEMRRTPPQNKENSKNKFTDNPFGVVCYLCDRLWFKSDLKCPNQNFEELLRIVDPNVDLTSVVICKCCNQSLSRKHIPNLAKFNGFKYPEMPPNLPPLDLVSERLISPRIPFMQIRRLRHAHDQYGILGQIINFPICVNTMVQQLPRNIDDDHCINVHIKKKLIHKSSYLSGLVNKRCIKAWLQYLITTPLYFFYDITIDESFFIQDNVTATIPRDEMSEDIPLGDSLTAQQHTLLWNDEKYLRIAPGEPNVIIAKKRENLMDNNRYYELMQMANDKQRELLMHVIHNLLSTNREPFQIFMTGPAGCGKTFVIRLLMEIYNRFVNTDGHCNAYITCASTGKATVAIDGTTVHTALKISLSRLLPLSVEVVQQYRVLFQFVEVLIIDEVSMISAELLSHIDARLKQITGKYDVEFGGIDIILIGDLRQLPPAKATPVHKQTKQHIAGPTLCRNLKFFELDQVMRQANQMFSNILTKIGNGTKLENNEQELLESRFFTKEQTEQLCPRGLRLFLSNNSINGFRQITSLSVNAADVGEICAARCLLDNGQIIMIVVAYISPNQSIPKIMQFIHEVLALYTHDVAAIVNVDYDKIPMIMSGDFNVNFAAPEAKPLLQFLKSKLSLTMKHNPSLSTTKYGTTIDAVFSRYLNKLQ</sequence>
<dbReference type="GO" id="GO:0006310">
    <property type="term" value="P:DNA recombination"/>
    <property type="evidence" value="ECO:0007669"/>
    <property type="project" value="UniProtKB-KW"/>
</dbReference>
<evidence type="ECO:0000313" key="5">
    <source>
        <dbReference type="EMBL" id="KAK2587077.1"/>
    </source>
</evidence>
<keyword evidence="1" id="KW-0347">Helicase</keyword>
<keyword evidence="1" id="KW-0227">DNA damage</keyword>
<feature type="domain" description="DNA helicase Pif1-like DEAD-box helicase" evidence="3">
    <location>
        <begin position="512"/>
        <end position="722"/>
    </location>
</feature>
<organism evidence="5 6">
    <name type="scientific">Odynerus spinipes</name>
    <dbReference type="NCBI Taxonomy" id="1348599"/>
    <lineage>
        <taxon>Eukaryota</taxon>
        <taxon>Metazoa</taxon>
        <taxon>Ecdysozoa</taxon>
        <taxon>Arthropoda</taxon>
        <taxon>Hexapoda</taxon>
        <taxon>Insecta</taxon>
        <taxon>Pterygota</taxon>
        <taxon>Neoptera</taxon>
        <taxon>Endopterygota</taxon>
        <taxon>Hymenoptera</taxon>
        <taxon>Apocrita</taxon>
        <taxon>Aculeata</taxon>
        <taxon>Vespoidea</taxon>
        <taxon>Vespidae</taxon>
        <taxon>Eumeninae</taxon>
        <taxon>Odynerus</taxon>
    </lineage>
</organism>
<feature type="domain" description="DUF6570" evidence="4">
    <location>
        <begin position="311"/>
        <end position="439"/>
    </location>
</feature>